<dbReference type="Proteomes" id="UP001302602">
    <property type="component" value="Unassembled WGS sequence"/>
</dbReference>
<keyword evidence="3" id="KW-1185">Reference proteome</keyword>
<evidence type="ECO:0000313" key="3">
    <source>
        <dbReference type="Proteomes" id="UP001302602"/>
    </source>
</evidence>
<name>A0AAN6UAN9_9PEZI</name>
<proteinExistence type="predicted"/>
<keyword evidence="1" id="KW-1133">Transmembrane helix</keyword>
<dbReference type="GeneID" id="87834335"/>
<dbReference type="EMBL" id="MU853223">
    <property type="protein sequence ID" value="KAK4129553.1"/>
    <property type="molecule type" value="Genomic_DNA"/>
</dbReference>
<feature type="transmembrane region" description="Helical" evidence="1">
    <location>
        <begin position="83"/>
        <end position="104"/>
    </location>
</feature>
<sequence length="122" mass="13788">MTGGGRSVPRWRLEPTLEWELRLPPRLGWFHVLLSDDAINSATLSSNRDVELVENTNPARRVGDLYYVLHNSAALSCLLARNYLLRLIFVHFDLVIFFQCFISFSSSSSSPSLTLPSSLIFS</sequence>
<dbReference type="AlphaFoldDB" id="A0AAN6UAN9"/>
<dbReference type="RefSeq" id="XP_062653324.1">
    <property type="nucleotide sequence ID" value="XM_062797556.1"/>
</dbReference>
<reference evidence="2" key="1">
    <citation type="journal article" date="2023" name="Mol. Phylogenet. Evol.">
        <title>Genome-scale phylogeny and comparative genomics of the fungal order Sordariales.</title>
        <authorList>
            <person name="Hensen N."/>
            <person name="Bonometti L."/>
            <person name="Westerberg I."/>
            <person name="Brannstrom I.O."/>
            <person name="Guillou S."/>
            <person name="Cros-Aarteil S."/>
            <person name="Calhoun S."/>
            <person name="Haridas S."/>
            <person name="Kuo A."/>
            <person name="Mondo S."/>
            <person name="Pangilinan J."/>
            <person name="Riley R."/>
            <person name="LaButti K."/>
            <person name="Andreopoulos B."/>
            <person name="Lipzen A."/>
            <person name="Chen C."/>
            <person name="Yan M."/>
            <person name="Daum C."/>
            <person name="Ng V."/>
            <person name="Clum A."/>
            <person name="Steindorff A."/>
            <person name="Ohm R.A."/>
            <person name="Martin F."/>
            <person name="Silar P."/>
            <person name="Natvig D.O."/>
            <person name="Lalanne C."/>
            <person name="Gautier V."/>
            <person name="Ament-Velasquez S.L."/>
            <person name="Kruys A."/>
            <person name="Hutchinson M.I."/>
            <person name="Powell A.J."/>
            <person name="Barry K."/>
            <person name="Miller A.N."/>
            <person name="Grigoriev I.V."/>
            <person name="Debuchy R."/>
            <person name="Gladieux P."/>
            <person name="Hiltunen Thoren M."/>
            <person name="Johannesson H."/>
        </authorList>
    </citation>
    <scope>NUCLEOTIDE SEQUENCE</scope>
    <source>
        <strain evidence="2">CBS 731.68</strain>
    </source>
</reference>
<gene>
    <name evidence="2" type="ORF">N657DRAFT_83262</name>
</gene>
<protein>
    <submittedName>
        <fullName evidence="2">Uncharacterized protein</fullName>
    </submittedName>
</protein>
<keyword evidence="1" id="KW-0812">Transmembrane</keyword>
<reference evidence="2" key="2">
    <citation type="submission" date="2023-05" db="EMBL/GenBank/DDBJ databases">
        <authorList>
            <consortium name="Lawrence Berkeley National Laboratory"/>
            <person name="Steindorff A."/>
            <person name="Hensen N."/>
            <person name="Bonometti L."/>
            <person name="Westerberg I."/>
            <person name="Brannstrom I.O."/>
            <person name="Guillou S."/>
            <person name="Cros-Aarteil S."/>
            <person name="Calhoun S."/>
            <person name="Haridas S."/>
            <person name="Kuo A."/>
            <person name="Mondo S."/>
            <person name="Pangilinan J."/>
            <person name="Riley R."/>
            <person name="Labutti K."/>
            <person name="Andreopoulos B."/>
            <person name="Lipzen A."/>
            <person name="Chen C."/>
            <person name="Yanf M."/>
            <person name="Daum C."/>
            <person name="Ng V."/>
            <person name="Clum A."/>
            <person name="Ohm R."/>
            <person name="Martin F."/>
            <person name="Silar P."/>
            <person name="Natvig D."/>
            <person name="Lalanne C."/>
            <person name="Gautier V."/>
            <person name="Ament-Velasquez S.L."/>
            <person name="Kruys A."/>
            <person name="Hutchinson M.I."/>
            <person name="Powell A.J."/>
            <person name="Barry K."/>
            <person name="Miller A.N."/>
            <person name="Grigoriev I.V."/>
            <person name="Debuchy R."/>
            <person name="Gladieux P."/>
            <person name="Thoren M.H."/>
            <person name="Johannesson H."/>
        </authorList>
    </citation>
    <scope>NUCLEOTIDE SEQUENCE</scope>
    <source>
        <strain evidence="2">CBS 731.68</strain>
    </source>
</reference>
<organism evidence="2 3">
    <name type="scientific">Parathielavia appendiculata</name>
    <dbReference type="NCBI Taxonomy" id="2587402"/>
    <lineage>
        <taxon>Eukaryota</taxon>
        <taxon>Fungi</taxon>
        <taxon>Dikarya</taxon>
        <taxon>Ascomycota</taxon>
        <taxon>Pezizomycotina</taxon>
        <taxon>Sordariomycetes</taxon>
        <taxon>Sordariomycetidae</taxon>
        <taxon>Sordariales</taxon>
        <taxon>Chaetomiaceae</taxon>
        <taxon>Parathielavia</taxon>
    </lineage>
</organism>
<evidence type="ECO:0000313" key="2">
    <source>
        <dbReference type="EMBL" id="KAK4129553.1"/>
    </source>
</evidence>
<accession>A0AAN6UAN9</accession>
<comment type="caution">
    <text evidence="2">The sequence shown here is derived from an EMBL/GenBank/DDBJ whole genome shotgun (WGS) entry which is preliminary data.</text>
</comment>
<keyword evidence="1" id="KW-0472">Membrane</keyword>
<evidence type="ECO:0000256" key="1">
    <source>
        <dbReference type="SAM" id="Phobius"/>
    </source>
</evidence>